<evidence type="ECO:0000313" key="1">
    <source>
        <dbReference type="EMBL" id="CBY39600.1"/>
    </source>
</evidence>
<gene>
    <name evidence="1" type="ORF">GSOID_T00020175001</name>
</gene>
<sequence>VYYAIMRAQGITGTPFERSTDGPGPCLKDIFSGSLFAILYRSFKNDAEIGDATQLTARIIENKLIGMHEDSENDKELDCYENAVANYFKIINFYISPLRNFDRRATFSDYSPTFSLKFPRRAVASCRVRKKWLIEDFRFPIFDLSLQISKIFNPIITARLHIITISLINLDQIREALTVRKNVKKTSAC</sequence>
<dbReference type="Proteomes" id="UP000011014">
    <property type="component" value="Unassembled WGS sequence"/>
</dbReference>
<feature type="non-terminal residue" evidence="1">
    <location>
        <position position="1"/>
    </location>
</feature>
<reference evidence="1" key="1">
    <citation type="journal article" date="2010" name="Science">
        <title>Plasticity of animal genome architecture unmasked by rapid evolution of a pelagic tunicate.</title>
        <authorList>
            <person name="Denoeud F."/>
            <person name="Henriet S."/>
            <person name="Mungpakdee S."/>
            <person name="Aury J.M."/>
            <person name="Da Silva C."/>
            <person name="Brinkmann H."/>
            <person name="Mikhaleva J."/>
            <person name="Olsen L.C."/>
            <person name="Jubin C."/>
            <person name="Canestro C."/>
            <person name="Bouquet J.M."/>
            <person name="Danks G."/>
            <person name="Poulain J."/>
            <person name="Campsteijn C."/>
            <person name="Adamski M."/>
            <person name="Cross I."/>
            <person name="Yadetie F."/>
            <person name="Muffato M."/>
            <person name="Louis A."/>
            <person name="Butcher S."/>
            <person name="Tsagkogeorga G."/>
            <person name="Konrad A."/>
            <person name="Singh S."/>
            <person name="Jensen M.F."/>
            <person name="Cong E.H."/>
            <person name="Eikeseth-Otteraa H."/>
            <person name="Noel B."/>
            <person name="Anthouard V."/>
            <person name="Porcel B.M."/>
            <person name="Kachouri-Lafond R."/>
            <person name="Nishino A."/>
            <person name="Ugolini M."/>
            <person name="Chourrout P."/>
            <person name="Nishida H."/>
            <person name="Aasland R."/>
            <person name="Huzurbazar S."/>
            <person name="Westhof E."/>
            <person name="Delsuc F."/>
            <person name="Lehrach H."/>
            <person name="Reinhardt R."/>
            <person name="Weissenbach J."/>
            <person name="Roy S.W."/>
            <person name="Artiguenave F."/>
            <person name="Postlethwait J.H."/>
            <person name="Manak J.R."/>
            <person name="Thompson E.M."/>
            <person name="Jaillon O."/>
            <person name="Du Pasquier L."/>
            <person name="Boudinot P."/>
            <person name="Liberles D.A."/>
            <person name="Volff J.N."/>
            <person name="Philippe H."/>
            <person name="Lenhard B."/>
            <person name="Roest Crollius H."/>
            <person name="Wincker P."/>
            <person name="Chourrout D."/>
        </authorList>
    </citation>
    <scope>NUCLEOTIDE SEQUENCE [LARGE SCALE GENOMIC DNA]</scope>
</reference>
<protein>
    <submittedName>
        <fullName evidence="1">Uncharacterized protein</fullName>
    </submittedName>
</protein>
<organism evidence="1">
    <name type="scientific">Oikopleura dioica</name>
    <name type="common">Tunicate</name>
    <dbReference type="NCBI Taxonomy" id="34765"/>
    <lineage>
        <taxon>Eukaryota</taxon>
        <taxon>Metazoa</taxon>
        <taxon>Chordata</taxon>
        <taxon>Tunicata</taxon>
        <taxon>Appendicularia</taxon>
        <taxon>Copelata</taxon>
        <taxon>Oikopleuridae</taxon>
        <taxon>Oikopleura</taxon>
    </lineage>
</organism>
<accession>E4YVW5</accession>
<proteinExistence type="predicted"/>
<dbReference type="EMBL" id="FN655588">
    <property type="protein sequence ID" value="CBY39600.1"/>
    <property type="molecule type" value="Genomic_DNA"/>
</dbReference>
<name>E4YVW5_OIKDI</name>
<dbReference type="AlphaFoldDB" id="E4YVW5"/>